<comment type="caution">
    <text evidence="2">The sequence shown here is derived from an EMBL/GenBank/DDBJ whole genome shotgun (WGS) entry which is preliminary data.</text>
</comment>
<sequence length="189" mass="21356">MMEVLEHNRDMVFIVMYSEDGFEPLQVVYPDKDEGMGGWLNTNVIEGNDIEDSYYEYVCEKDEEKESEDVCEEDEYEAEDEREGSDKDNNEDKDEVPHWFNEGLEGSDDDTFEVLALEEVAVPDVVALEGVAVPEVAALGEVASRDVAYQGVGQLQESGQNQGEGLRQWVGQHQGWDTIKNCRFILNCG</sequence>
<evidence type="ECO:0000256" key="1">
    <source>
        <dbReference type="SAM" id="MobiDB-lite"/>
    </source>
</evidence>
<keyword evidence="3" id="KW-1185">Reference proteome</keyword>
<reference evidence="3" key="1">
    <citation type="submission" date="2019-07" db="EMBL/GenBank/DDBJ databases">
        <title>De Novo Assembly of kiwifruit Actinidia rufa.</title>
        <authorList>
            <person name="Sugita-Konishi S."/>
            <person name="Sato K."/>
            <person name="Mori E."/>
            <person name="Abe Y."/>
            <person name="Kisaki G."/>
            <person name="Hamano K."/>
            <person name="Suezawa K."/>
            <person name="Otani M."/>
            <person name="Fukuda T."/>
            <person name="Manabe T."/>
            <person name="Gomi K."/>
            <person name="Tabuchi M."/>
            <person name="Akimitsu K."/>
            <person name="Kataoka I."/>
        </authorList>
    </citation>
    <scope>NUCLEOTIDE SEQUENCE [LARGE SCALE GENOMIC DNA]</scope>
    <source>
        <strain evidence="3">cv. Fuchu</strain>
    </source>
</reference>
<organism evidence="2 3">
    <name type="scientific">Actinidia rufa</name>
    <dbReference type="NCBI Taxonomy" id="165716"/>
    <lineage>
        <taxon>Eukaryota</taxon>
        <taxon>Viridiplantae</taxon>
        <taxon>Streptophyta</taxon>
        <taxon>Embryophyta</taxon>
        <taxon>Tracheophyta</taxon>
        <taxon>Spermatophyta</taxon>
        <taxon>Magnoliopsida</taxon>
        <taxon>eudicotyledons</taxon>
        <taxon>Gunneridae</taxon>
        <taxon>Pentapetalae</taxon>
        <taxon>asterids</taxon>
        <taxon>Ericales</taxon>
        <taxon>Actinidiaceae</taxon>
        <taxon>Actinidia</taxon>
    </lineage>
</organism>
<protein>
    <submittedName>
        <fullName evidence="2">Uncharacterized protein</fullName>
    </submittedName>
</protein>
<feature type="compositionally biased region" description="Acidic residues" evidence="1">
    <location>
        <begin position="65"/>
        <end position="83"/>
    </location>
</feature>
<name>A0A7J0DVX7_9ERIC</name>
<dbReference type="EMBL" id="BJWL01000408">
    <property type="protein sequence ID" value="GFS42913.1"/>
    <property type="molecule type" value="Genomic_DNA"/>
</dbReference>
<accession>A0A7J0DVX7</accession>
<evidence type="ECO:0000313" key="3">
    <source>
        <dbReference type="Proteomes" id="UP000585474"/>
    </source>
</evidence>
<gene>
    <name evidence="2" type="ORF">Acr_00g0082510</name>
</gene>
<dbReference type="AlphaFoldDB" id="A0A7J0DVX7"/>
<feature type="region of interest" description="Disordered" evidence="1">
    <location>
        <begin position="61"/>
        <end position="104"/>
    </location>
</feature>
<evidence type="ECO:0000313" key="2">
    <source>
        <dbReference type="EMBL" id="GFS42913.1"/>
    </source>
</evidence>
<dbReference type="Proteomes" id="UP000585474">
    <property type="component" value="Unassembled WGS sequence"/>
</dbReference>
<proteinExistence type="predicted"/>